<evidence type="ECO:0000313" key="2">
    <source>
        <dbReference type="Proteomes" id="UP000243459"/>
    </source>
</evidence>
<gene>
    <name evidence="1" type="ORF">A4U43_C09F12500</name>
</gene>
<dbReference type="Proteomes" id="UP000243459">
    <property type="component" value="Chromosome 9"/>
</dbReference>
<keyword evidence="2" id="KW-1185">Reference proteome</keyword>
<name>A0A5P1E7I3_ASPOF</name>
<dbReference type="InterPro" id="IPR000077">
    <property type="entry name" value="Ribosomal_eL39"/>
</dbReference>
<dbReference type="GO" id="GO:0003735">
    <property type="term" value="F:structural constituent of ribosome"/>
    <property type="evidence" value="ECO:0007669"/>
    <property type="project" value="InterPro"/>
</dbReference>
<dbReference type="Pfam" id="PF00832">
    <property type="entry name" value="Ribosomal_L39"/>
    <property type="match status" value="1"/>
</dbReference>
<dbReference type="AlphaFoldDB" id="A0A5P1E7I3"/>
<dbReference type="Gramene" id="ONK58429">
    <property type="protein sequence ID" value="ONK58429"/>
    <property type="gene ID" value="A4U43_C09F12500"/>
</dbReference>
<dbReference type="GO" id="GO:0006412">
    <property type="term" value="P:translation"/>
    <property type="evidence" value="ECO:0007669"/>
    <property type="project" value="InterPro"/>
</dbReference>
<evidence type="ECO:0000313" key="1">
    <source>
        <dbReference type="EMBL" id="ONK58429.1"/>
    </source>
</evidence>
<reference evidence="2" key="1">
    <citation type="journal article" date="2017" name="Nat. Commun.">
        <title>The asparagus genome sheds light on the origin and evolution of a young Y chromosome.</title>
        <authorList>
            <person name="Harkess A."/>
            <person name="Zhou J."/>
            <person name="Xu C."/>
            <person name="Bowers J.E."/>
            <person name="Van der Hulst R."/>
            <person name="Ayyampalayam S."/>
            <person name="Mercati F."/>
            <person name="Riccardi P."/>
            <person name="McKain M.R."/>
            <person name="Kakrana A."/>
            <person name="Tang H."/>
            <person name="Ray J."/>
            <person name="Groenendijk J."/>
            <person name="Arikit S."/>
            <person name="Mathioni S.M."/>
            <person name="Nakano M."/>
            <person name="Shan H."/>
            <person name="Telgmann-Rauber A."/>
            <person name="Kanno A."/>
            <person name="Yue Z."/>
            <person name="Chen H."/>
            <person name="Li W."/>
            <person name="Chen Y."/>
            <person name="Xu X."/>
            <person name="Zhang Y."/>
            <person name="Luo S."/>
            <person name="Chen H."/>
            <person name="Gao J."/>
            <person name="Mao Z."/>
            <person name="Pires J.C."/>
            <person name="Luo M."/>
            <person name="Kudrna D."/>
            <person name="Wing R.A."/>
            <person name="Meyers B.C."/>
            <person name="Yi K."/>
            <person name="Kong H."/>
            <person name="Lavrijsen P."/>
            <person name="Sunseri F."/>
            <person name="Falavigna A."/>
            <person name="Ye Y."/>
            <person name="Leebens-Mack J.H."/>
            <person name="Chen G."/>
        </authorList>
    </citation>
    <scope>NUCLEOTIDE SEQUENCE [LARGE SCALE GENOMIC DNA]</scope>
    <source>
        <strain evidence="2">cv. DH0086</strain>
    </source>
</reference>
<protein>
    <submittedName>
        <fullName evidence="1">Uncharacterized protein</fullName>
    </submittedName>
</protein>
<organism evidence="1 2">
    <name type="scientific">Asparagus officinalis</name>
    <name type="common">Garden asparagus</name>
    <dbReference type="NCBI Taxonomy" id="4686"/>
    <lineage>
        <taxon>Eukaryota</taxon>
        <taxon>Viridiplantae</taxon>
        <taxon>Streptophyta</taxon>
        <taxon>Embryophyta</taxon>
        <taxon>Tracheophyta</taxon>
        <taxon>Spermatophyta</taxon>
        <taxon>Magnoliopsida</taxon>
        <taxon>Liliopsida</taxon>
        <taxon>Asparagales</taxon>
        <taxon>Asparagaceae</taxon>
        <taxon>Asparagoideae</taxon>
        <taxon>Asparagus</taxon>
    </lineage>
</organism>
<dbReference type="EMBL" id="CM007389">
    <property type="protein sequence ID" value="ONK58429.1"/>
    <property type="molecule type" value="Genomic_DNA"/>
</dbReference>
<sequence length="68" mass="8001">MVDLPRSHFFPNFVNQGFSSFFDFAKAFAQVVRDQEEAGEEDEAEQAHSPLDLYNAKRRHWRHTKLGF</sequence>
<accession>A0A5P1E7I3</accession>
<dbReference type="GO" id="GO:0005840">
    <property type="term" value="C:ribosome"/>
    <property type="evidence" value="ECO:0007669"/>
    <property type="project" value="InterPro"/>
</dbReference>
<proteinExistence type="predicted"/>